<name>S5DYS3_9VIRU</name>
<evidence type="ECO:0000313" key="2">
    <source>
        <dbReference type="EMBL" id="AGQ20132.1"/>
    </source>
</evidence>
<feature type="compositionally biased region" description="Low complexity" evidence="1">
    <location>
        <begin position="76"/>
        <end position="110"/>
    </location>
</feature>
<feature type="region of interest" description="Disordered" evidence="1">
    <location>
        <begin position="26"/>
        <end position="131"/>
    </location>
</feature>
<protein>
    <submittedName>
        <fullName evidence="2">AsIV-cont00018-ORF1</fullName>
    </submittedName>
</protein>
<evidence type="ECO:0000256" key="1">
    <source>
        <dbReference type="SAM" id="MobiDB-lite"/>
    </source>
</evidence>
<accession>S5DYS3</accession>
<reference evidence="2" key="1">
    <citation type="journal article" date="2013" name="J. Gen. Virol.">
        <title>Ultrastructural and genomic characterization of a second banchine polydnavirus confirms the existence of shared features within this ichnovirus lineage.</title>
        <authorList>
            <person name="Djoumad A."/>
            <person name="Stoltz D."/>
            <person name="Beliveau C."/>
            <person name="Boyle B."/>
            <person name="Kuhn L."/>
            <person name="Cusson M."/>
        </authorList>
    </citation>
    <scope>NUCLEOTIDE SEQUENCE</scope>
</reference>
<organism evidence="2">
    <name type="scientific">Apophua simplicipes ichnovirus</name>
    <dbReference type="NCBI Taxonomy" id="1329648"/>
    <lineage>
        <taxon>Viruses</taxon>
        <taxon>Viruses incertae sedis</taxon>
        <taxon>Polydnaviriformidae</taxon>
        <taxon>Ichnoviriform</taxon>
    </lineage>
</organism>
<sequence length="131" mass="14682">MRRNAMTVSEARRLKLVAKRVMELVRQNEAAQREARRNAWRREELIRMEEKGERRFNEKRRIIGDAATSKSSGEIPQSSVDSPQSPSDGSQSSSDPESSGDSPQSPSDGSHLVIPNHPVKVPKLNQPTDHL</sequence>
<dbReference type="EMBL" id="KC752224">
    <property type="protein sequence ID" value="AGQ20132.1"/>
    <property type="molecule type" value="Genomic_DNA"/>
</dbReference>
<feature type="compositionally biased region" description="Basic and acidic residues" evidence="1">
    <location>
        <begin position="31"/>
        <end position="63"/>
    </location>
</feature>
<proteinExistence type="predicted"/>